<dbReference type="Proteomes" id="UP000196084">
    <property type="component" value="Unassembled WGS sequence"/>
</dbReference>
<dbReference type="Gene3D" id="2.60.40.420">
    <property type="entry name" value="Cupredoxins - blue copper proteins"/>
    <property type="match status" value="1"/>
</dbReference>
<organism evidence="1 2">
    <name type="scientific">Natronolimnobius baerhuensis</name>
    <dbReference type="NCBI Taxonomy" id="253108"/>
    <lineage>
        <taxon>Archaea</taxon>
        <taxon>Methanobacteriati</taxon>
        <taxon>Methanobacteriota</taxon>
        <taxon>Stenosarchaea group</taxon>
        <taxon>Halobacteria</taxon>
        <taxon>Halobacteriales</taxon>
        <taxon>Natrialbaceae</taxon>
        <taxon>Natronolimnobius</taxon>
    </lineage>
</organism>
<comment type="caution">
    <text evidence="1">The sequence shown here is derived from an EMBL/GenBank/DDBJ whole genome shotgun (WGS) entry which is preliminary data.</text>
</comment>
<proteinExistence type="predicted"/>
<gene>
    <name evidence="1" type="ORF">B2G88_14070</name>
</gene>
<dbReference type="EMBL" id="MWPH01000003">
    <property type="protein sequence ID" value="OVE83562.1"/>
    <property type="molecule type" value="Genomic_DNA"/>
</dbReference>
<dbReference type="OrthoDB" id="265568at2157"/>
<dbReference type="PROSITE" id="PS51318">
    <property type="entry name" value="TAT"/>
    <property type="match status" value="1"/>
</dbReference>
<keyword evidence="2" id="KW-1185">Reference proteome</keyword>
<dbReference type="AlphaFoldDB" id="A0A202E5L1"/>
<dbReference type="InterPro" id="IPR008972">
    <property type="entry name" value="Cupredoxin"/>
</dbReference>
<evidence type="ECO:0000313" key="2">
    <source>
        <dbReference type="Proteomes" id="UP000196084"/>
    </source>
</evidence>
<sequence length="169" mass="18270">MGTNGIGRRAFLAGIGATTAVAVTAGCLGDDADSTADDPVVDIAETTEGDTDPEAWADVSSIRFDGYVGGWVGRDPAPIELVENPTLVLLEGREYDLTWENQDGMHHNIAFWDADREVVDNYTTDGTDVEGERETLTFEATAEMATYRCEYQQEGQRGDVTVLKSAALE</sequence>
<evidence type="ECO:0008006" key="3">
    <source>
        <dbReference type="Google" id="ProtNLM"/>
    </source>
</evidence>
<accession>A0A202E5L1</accession>
<evidence type="ECO:0000313" key="1">
    <source>
        <dbReference type="EMBL" id="OVE83562.1"/>
    </source>
</evidence>
<name>A0A202E5L1_9EURY</name>
<reference evidence="1 2" key="1">
    <citation type="submission" date="2017-02" db="EMBL/GenBank/DDBJ databases">
        <title>Natronthermophilus aegyptiacus gen. nov.,sp. nov., an aerobic, extremely halophilic alkalithermophilic archaeon isolated from the athalassohaline Wadi An Natrun, Egypt.</title>
        <authorList>
            <person name="Zhao B."/>
        </authorList>
    </citation>
    <scope>NUCLEOTIDE SEQUENCE [LARGE SCALE GENOMIC DNA]</scope>
    <source>
        <strain evidence="1 2">CGMCC 1.3597</strain>
    </source>
</reference>
<dbReference type="InterPro" id="IPR006311">
    <property type="entry name" value="TAT_signal"/>
</dbReference>
<dbReference type="RefSeq" id="WP_054864051.1">
    <property type="nucleotide sequence ID" value="NZ_MWPH01000003.1"/>
</dbReference>
<protein>
    <recommendedName>
        <fullName evidence="3">Blue (type 1) copper domain-containing protein</fullName>
    </recommendedName>
</protein>